<proteinExistence type="predicted"/>
<evidence type="ECO:0000313" key="4">
    <source>
        <dbReference type="EMBL" id="MFC3759489.1"/>
    </source>
</evidence>
<feature type="signal peptide" evidence="2">
    <location>
        <begin position="1"/>
        <end position="23"/>
    </location>
</feature>
<evidence type="ECO:0000259" key="3">
    <source>
        <dbReference type="SMART" id="SM00062"/>
    </source>
</evidence>
<gene>
    <name evidence="4" type="ORF">ACFOUW_01440</name>
</gene>
<dbReference type="PANTHER" id="PTHR35936">
    <property type="entry name" value="MEMBRANE-BOUND LYTIC MUREIN TRANSGLYCOSYLASE F"/>
    <property type="match status" value="1"/>
</dbReference>
<dbReference type="SMART" id="SM00062">
    <property type="entry name" value="PBPb"/>
    <property type="match status" value="1"/>
</dbReference>
<dbReference type="PROSITE" id="PS51257">
    <property type="entry name" value="PROKAR_LIPOPROTEIN"/>
    <property type="match status" value="1"/>
</dbReference>
<evidence type="ECO:0000256" key="1">
    <source>
        <dbReference type="ARBA" id="ARBA00022729"/>
    </source>
</evidence>
<evidence type="ECO:0000256" key="2">
    <source>
        <dbReference type="SAM" id="SignalP"/>
    </source>
</evidence>
<sequence>MRTLVTRRLLALATAIVALGAVATACGDEGGSGSQGGGNTAQPTADTELAALVPDAIKADGKIRVGTDASYAPNEFMDKDGKTVIGMDVDLFNAAAAKLGLEVEWVSAVFGDIIPGVQSGKYEAGVSSFTINDERKQQSLMISYFNSPTQWATKKGNPAGIDIENACGKRIAVQRDTVQVTDLDARSKACEDAGKPKIVKEEFQSQADATATIVTGKNDGMLADLPIAAYAVQETGGQLELLAEPYGDAPYGVVVKKDDQKFAEAIQKAFQATVEDGSYAEALKTWGSDKGALTADQMQINPSAS</sequence>
<dbReference type="CDD" id="cd01004">
    <property type="entry name" value="PBP2_MidA_like"/>
    <property type="match status" value="1"/>
</dbReference>
<dbReference type="RefSeq" id="WP_205122126.1">
    <property type="nucleotide sequence ID" value="NZ_JAFBCM010000001.1"/>
</dbReference>
<keyword evidence="1 2" id="KW-0732">Signal</keyword>
<organism evidence="4 5">
    <name type="scientific">Tenggerimyces flavus</name>
    <dbReference type="NCBI Taxonomy" id="1708749"/>
    <lineage>
        <taxon>Bacteria</taxon>
        <taxon>Bacillati</taxon>
        <taxon>Actinomycetota</taxon>
        <taxon>Actinomycetes</taxon>
        <taxon>Propionibacteriales</taxon>
        <taxon>Nocardioidaceae</taxon>
        <taxon>Tenggerimyces</taxon>
    </lineage>
</organism>
<feature type="chain" id="PRO_5046163003" evidence="2">
    <location>
        <begin position="24"/>
        <end position="305"/>
    </location>
</feature>
<protein>
    <submittedName>
        <fullName evidence="4">ABC transporter substrate-binding protein</fullName>
    </submittedName>
</protein>
<dbReference type="Proteomes" id="UP001595699">
    <property type="component" value="Unassembled WGS sequence"/>
</dbReference>
<dbReference type="PANTHER" id="PTHR35936:SF17">
    <property type="entry name" value="ARGININE-BINDING EXTRACELLULAR PROTEIN ARTP"/>
    <property type="match status" value="1"/>
</dbReference>
<evidence type="ECO:0000313" key="5">
    <source>
        <dbReference type="Proteomes" id="UP001595699"/>
    </source>
</evidence>
<comment type="caution">
    <text evidence="4">The sequence shown here is derived from an EMBL/GenBank/DDBJ whole genome shotgun (WGS) entry which is preliminary data.</text>
</comment>
<accession>A0ABV7Y620</accession>
<dbReference type="SUPFAM" id="SSF53850">
    <property type="entry name" value="Periplasmic binding protein-like II"/>
    <property type="match status" value="1"/>
</dbReference>
<dbReference type="Gene3D" id="3.40.190.10">
    <property type="entry name" value="Periplasmic binding protein-like II"/>
    <property type="match status" value="2"/>
</dbReference>
<keyword evidence="5" id="KW-1185">Reference proteome</keyword>
<reference evidence="5" key="1">
    <citation type="journal article" date="2019" name="Int. J. Syst. Evol. Microbiol.">
        <title>The Global Catalogue of Microorganisms (GCM) 10K type strain sequencing project: providing services to taxonomists for standard genome sequencing and annotation.</title>
        <authorList>
            <consortium name="The Broad Institute Genomics Platform"/>
            <consortium name="The Broad Institute Genome Sequencing Center for Infectious Disease"/>
            <person name="Wu L."/>
            <person name="Ma J."/>
        </authorList>
    </citation>
    <scope>NUCLEOTIDE SEQUENCE [LARGE SCALE GENOMIC DNA]</scope>
    <source>
        <strain evidence="5">CGMCC 4.7241</strain>
    </source>
</reference>
<dbReference type="InterPro" id="IPR001638">
    <property type="entry name" value="Solute-binding_3/MltF_N"/>
</dbReference>
<feature type="domain" description="Solute-binding protein family 3/N-terminal" evidence="3">
    <location>
        <begin position="62"/>
        <end position="290"/>
    </location>
</feature>
<dbReference type="Pfam" id="PF00497">
    <property type="entry name" value="SBP_bac_3"/>
    <property type="match status" value="1"/>
</dbReference>
<dbReference type="EMBL" id="JBHRZH010000001">
    <property type="protein sequence ID" value="MFC3759489.1"/>
    <property type="molecule type" value="Genomic_DNA"/>
</dbReference>
<name>A0ABV7Y620_9ACTN</name>